<evidence type="ECO:0000313" key="9">
    <source>
        <dbReference type="EMBL" id="WXB04722.1"/>
    </source>
</evidence>
<dbReference type="EMBL" id="CP089983">
    <property type="protein sequence ID" value="WXB04722.1"/>
    <property type="molecule type" value="Genomic_DNA"/>
</dbReference>
<dbReference type="InterPro" id="IPR036890">
    <property type="entry name" value="HATPase_C_sf"/>
</dbReference>
<feature type="transmembrane region" description="Helical" evidence="7">
    <location>
        <begin position="315"/>
        <end position="335"/>
    </location>
</feature>
<evidence type="ECO:0000256" key="1">
    <source>
        <dbReference type="ARBA" id="ARBA00000085"/>
    </source>
</evidence>
<evidence type="ECO:0000256" key="4">
    <source>
        <dbReference type="ARBA" id="ARBA00022679"/>
    </source>
</evidence>
<dbReference type="SMART" id="SM00387">
    <property type="entry name" value="HATPase_c"/>
    <property type="match status" value="1"/>
</dbReference>
<dbReference type="Gene3D" id="1.10.287.130">
    <property type="match status" value="1"/>
</dbReference>
<protein>
    <recommendedName>
        <fullName evidence="2">histidine kinase</fullName>
        <ecNumber evidence="2">2.7.13.3</ecNumber>
    </recommendedName>
</protein>
<dbReference type="SMART" id="SM00388">
    <property type="entry name" value="HisKA"/>
    <property type="match status" value="1"/>
</dbReference>
<dbReference type="RefSeq" id="WP_394834367.1">
    <property type="nucleotide sequence ID" value="NZ_CP089929.1"/>
</dbReference>
<keyword evidence="3" id="KW-0597">Phosphoprotein</keyword>
<proteinExistence type="predicted"/>
<dbReference type="SUPFAM" id="SSF47384">
    <property type="entry name" value="Homodimeric domain of signal transducing histidine kinase"/>
    <property type="match status" value="1"/>
</dbReference>
<dbReference type="PROSITE" id="PS50109">
    <property type="entry name" value="HIS_KIN"/>
    <property type="match status" value="1"/>
</dbReference>
<gene>
    <name evidence="9" type="ORF">LVJ94_48495</name>
</gene>
<feature type="domain" description="Histidine kinase" evidence="8">
    <location>
        <begin position="353"/>
        <end position="567"/>
    </location>
</feature>
<evidence type="ECO:0000259" key="8">
    <source>
        <dbReference type="PROSITE" id="PS50109"/>
    </source>
</evidence>
<sequence length="568" mass="60764">MRAPLAWLLFALGAAIPSVAVLVVALRAASTESARAREEQLAERVATAQAIQRDVDAALARAKEALRRLEPAAVSRLEPRLMAEKPDFADVVVMGAEGQLLVPKPMSDEPPSPPGCLTDRAELLKGDRIAARDRIVGGCPHLKSEQGRYLWPLLALERVAEGSTPAEAIASWIDEHATRLAPAERSVLRARVTPLPEEVRGAILRALARPLALPRTLAALLTEPRGSDSVEAGLRIHRGRYLALVRPMPEGLEAGFVVHEASMIGAPGVPAHLVLAPGARRDATDVALTPELVVHVEPKDGAALDAQARRSGHRILAVGVAGLLTAVALAAVLFARARKAQRLAELRTDFVAAVSHELRTPLASVRMLSELLEAGDLPNDERPEVERTLAGEARRLSATVERMLRFGALARGRLSVQKSRMRAACILEDARDRFHKAHPDKEIIVDAPKSLEMDVDPALVGLALDNLLSNAAKYAAEGHPYRIEARRDGHHALLSVSDSGPGIAACAQRRIFSPFERADDRLSRATEGTGVGLSLVRGVARAHGGDAFVKSTVGVGSTFVVRVPMEGS</sequence>
<evidence type="ECO:0000256" key="3">
    <source>
        <dbReference type="ARBA" id="ARBA00022553"/>
    </source>
</evidence>
<evidence type="ECO:0000313" key="10">
    <source>
        <dbReference type="Proteomes" id="UP001374803"/>
    </source>
</evidence>
<comment type="catalytic activity">
    <reaction evidence="1">
        <text>ATP + protein L-histidine = ADP + protein N-phospho-L-histidine.</text>
        <dbReference type="EC" id="2.7.13.3"/>
    </reaction>
</comment>
<keyword evidence="4" id="KW-0808">Transferase</keyword>
<dbReference type="InterPro" id="IPR050736">
    <property type="entry name" value="Sensor_HK_Regulatory"/>
</dbReference>
<dbReference type="Pfam" id="PF00512">
    <property type="entry name" value="HisKA"/>
    <property type="match status" value="1"/>
</dbReference>
<dbReference type="PANTHER" id="PTHR43711:SF1">
    <property type="entry name" value="HISTIDINE KINASE 1"/>
    <property type="match status" value="1"/>
</dbReference>
<dbReference type="InterPro" id="IPR036097">
    <property type="entry name" value="HisK_dim/P_sf"/>
</dbReference>
<keyword evidence="6" id="KW-0902">Two-component regulatory system</keyword>
<keyword evidence="7" id="KW-1133">Transmembrane helix</keyword>
<dbReference type="InterPro" id="IPR003661">
    <property type="entry name" value="HisK_dim/P_dom"/>
</dbReference>
<dbReference type="InterPro" id="IPR003594">
    <property type="entry name" value="HATPase_dom"/>
</dbReference>
<keyword evidence="7" id="KW-0472">Membrane</keyword>
<organism evidence="9 10">
    <name type="scientific">Pendulispora rubella</name>
    <dbReference type="NCBI Taxonomy" id="2741070"/>
    <lineage>
        <taxon>Bacteria</taxon>
        <taxon>Pseudomonadati</taxon>
        <taxon>Myxococcota</taxon>
        <taxon>Myxococcia</taxon>
        <taxon>Myxococcales</taxon>
        <taxon>Sorangiineae</taxon>
        <taxon>Pendulisporaceae</taxon>
        <taxon>Pendulispora</taxon>
    </lineage>
</organism>
<dbReference type="PRINTS" id="PR00344">
    <property type="entry name" value="BCTRLSENSOR"/>
</dbReference>
<accession>A0ABZ2L7M4</accession>
<dbReference type="PANTHER" id="PTHR43711">
    <property type="entry name" value="TWO-COMPONENT HISTIDINE KINASE"/>
    <property type="match status" value="1"/>
</dbReference>
<name>A0ABZ2L7M4_9BACT</name>
<evidence type="ECO:0000256" key="6">
    <source>
        <dbReference type="ARBA" id="ARBA00023012"/>
    </source>
</evidence>
<keyword evidence="5 9" id="KW-0418">Kinase</keyword>
<evidence type="ECO:0000256" key="5">
    <source>
        <dbReference type="ARBA" id="ARBA00022777"/>
    </source>
</evidence>
<dbReference type="CDD" id="cd00082">
    <property type="entry name" value="HisKA"/>
    <property type="match status" value="1"/>
</dbReference>
<dbReference type="Gene3D" id="3.30.565.10">
    <property type="entry name" value="Histidine kinase-like ATPase, C-terminal domain"/>
    <property type="match status" value="1"/>
</dbReference>
<evidence type="ECO:0000256" key="7">
    <source>
        <dbReference type="SAM" id="Phobius"/>
    </source>
</evidence>
<dbReference type="Pfam" id="PF02518">
    <property type="entry name" value="HATPase_c"/>
    <property type="match status" value="1"/>
</dbReference>
<keyword evidence="7" id="KW-0812">Transmembrane</keyword>
<evidence type="ECO:0000256" key="2">
    <source>
        <dbReference type="ARBA" id="ARBA00012438"/>
    </source>
</evidence>
<dbReference type="InterPro" id="IPR004358">
    <property type="entry name" value="Sig_transdc_His_kin-like_C"/>
</dbReference>
<keyword evidence="10" id="KW-1185">Reference proteome</keyword>
<dbReference type="Proteomes" id="UP001374803">
    <property type="component" value="Chromosome"/>
</dbReference>
<dbReference type="SUPFAM" id="SSF55874">
    <property type="entry name" value="ATPase domain of HSP90 chaperone/DNA topoisomerase II/histidine kinase"/>
    <property type="match status" value="1"/>
</dbReference>
<dbReference type="GO" id="GO:0016301">
    <property type="term" value="F:kinase activity"/>
    <property type="evidence" value="ECO:0007669"/>
    <property type="project" value="UniProtKB-KW"/>
</dbReference>
<reference evidence="9" key="1">
    <citation type="submission" date="2021-12" db="EMBL/GenBank/DDBJ databases">
        <title>Discovery of the Pendulisporaceae a myxobacterial family with distinct sporulation behavior and unique specialized metabolism.</title>
        <authorList>
            <person name="Garcia R."/>
            <person name="Popoff A."/>
            <person name="Bader C.D."/>
            <person name="Loehr J."/>
            <person name="Walesch S."/>
            <person name="Walt C."/>
            <person name="Boldt J."/>
            <person name="Bunk B."/>
            <person name="Haeckl F.J.F.P.J."/>
            <person name="Gunesch A.P."/>
            <person name="Birkelbach J."/>
            <person name="Nuebel U."/>
            <person name="Pietschmann T."/>
            <person name="Bach T."/>
            <person name="Mueller R."/>
        </authorList>
    </citation>
    <scope>NUCLEOTIDE SEQUENCE</scope>
    <source>
        <strain evidence="9">MSr11367</strain>
    </source>
</reference>
<dbReference type="EC" id="2.7.13.3" evidence="2"/>
<dbReference type="InterPro" id="IPR005467">
    <property type="entry name" value="His_kinase_dom"/>
</dbReference>